<evidence type="ECO:0000313" key="4">
    <source>
        <dbReference type="Proteomes" id="UP001500218"/>
    </source>
</evidence>
<evidence type="ECO:0000256" key="2">
    <source>
        <dbReference type="RuleBase" id="RU000461"/>
    </source>
</evidence>
<dbReference type="Pfam" id="PF00067">
    <property type="entry name" value="p450"/>
    <property type="match status" value="1"/>
</dbReference>
<dbReference type="PANTHER" id="PTHR46696:SF1">
    <property type="entry name" value="CYTOCHROME P450 YJIB-RELATED"/>
    <property type="match status" value="1"/>
</dbReference>
<dbReference type="InterPro" id="IPR002397">
    <property type="entry name" value="Cyt_P450_B"/>
</dbReference>
<keyword evidence="2" id="KW-0503">Monooxygenase</keyword>
<protein>
    <submittedName>
        <fullName evidence="3">Cytochrome P450</fullName>
    </submittedName>
</protein>
<name>A0ABP4XH96_9ACTN</name>
<dbReference type="CDD" id="cd11029">
    <property type="entry name" value="CYP107-like"/>
    <property type="match status" value="1"/>
</dbReference>
<dbReference type="PRINTS" id="PR00359">
    <property type="entry name" value="BP450"/>
</dbReference>
<comment type="caution">
    <text evidence="3">The sequence shown here is derived from an EMBL/GenBank/DDBJ whole genome shotgun (WGS) entry which is preliminary data.</text>
</comment>
<evidence type="ECO:0000313" key="3">
    <source>
        <dbReference type="EMBL" id="GAA1781935.1"/>
    </source>
</evidence>
<dbReference type="InterPro" id="IPR017972">
    <property type="entry name" value="Cyt_P450_CS"/>
</dbReference>
<dbReference type="EMBL" id="BAAALT010000001">
    <property type="protein sequence ID" value="GAA1781935.1"/>
    <property type="molecule type" value="Genomic_DNA"/>
</dbReference>
<dbReference type="Gene3D" id="1.10.630.10">
    <property type="entry name" value="Cytochrome P450"/>
    <property type="match status" value="1"/>
</dbReference>
<dbReference type="SUPFAM" id="SSF48264">
    <property type="entry name" value="Cytochrome P450"/>
    <property type="match status" value="1"/>
</dbReference>
<reference evidence="4" key="1">
    <citation type="journal article" date="2019" name="Int. J. Syst. Evol. Microbiol.">
        <title>The Global Catalogue of Microorganisms (GCM) 10K type strain sequencing project: providing services to taxonomists for standard genome sequencing and annotation.</title>
        <authorList>
            <consortium name="The Broad Institute Genomics Platform"/>
            <consortium name="The Broad Institute Genome Sequencing Center for Infectious Disease"/>
            <person name="Wu L."/>
            <person name="Ma J."/>
        </authorList>
    </citation>
    <scope>NUCLEOTIDE SEQUENCE [LARGE SCALE GENOMIC DNA]</scope>
    <source>
        <strain evidence="4">JCM 13250</strain>
    </source>
</reference>
<proteinExistence type="inferred from homology"/>
<gene>
    <name evidence="3" type="ORF">GCM10009682_00250</name>
</gene>
<evidence type="ECO:0000256" key="1">
    <source>
        <dbReference type="ARBA" id="ARBA00010617"/>
    </source>
</evidence>
<dbReference type="InterPro" id="IPR036396">
    <property type="entry name" value="Cyt_P450_sf"/>
</dbReference>
<dbReference type="InterPro" id="IPR001128">
    <property type="entry name" value="Cyt_P450"/>
</dbReference>
<dbReference type="PRINTS" id="PR00385">
    <property type="entry name" value="P450"/>
</dbReference>
<keyword evidence="2" id="KW-0349">Heme</keyword>
<comment type="similarity">
    <text evidence="1 2">Belongs to the cytochrome P450 family.</text>
</comment>
<keyword evidence="4" id="KW-1185">Reference proteome</keyword>
<keyword evidence="2" id="KW-0408">Iron</keyword>
<accession>A0ABP4XH96</accession>
<dbReference type="PROSITE" id="PS00086">
    <property type="entry name" value="CYTOCHROME_P450"/>
    <property type="match status" value="1"/>
</dbReference>
<keyword evidence="2" id="KW-0560">Oxidoreductase</keyword>
<dbReference type="RefSeq" id="WP_344124926.1">
    <property type="nucleotide sequence ID" value="NZ_BAAALT010000001.1"/>
</dbReference>
<organism evidence="3 4">
    <name type="scientific">Luedemannella flava</name>
    <dbReference type="NCBI Taxonomy" id="349316"/>
    <lineage>
        <taxon>Bacteria</taxon>
        <taxon>Bacillati</taxon>
        <taxon>Actinomycetota</taxon>
        <taxon>Actinomycetes</taxon>
        <taxon>Micromonosporales</taxon>
        <taxon>Micromonosporaceae</taxon>
        <taxon>Luedemannella</taxon>
    </lineage>
</organism>
<dbReference type="Proteomes" id="UP001500218">
    <property type="component" value="Unassembled WGS sequence"/>
</dbReference>
<keyword evidence="2" id="KW-0479">Metal-binding</keyword>
<dbReference type="PANTHER" id="PTHR46696">
    <property type="entry name" value="P450, PUTATIVE (EUROFUNG)-RELATED"/>
    <property type="match status" value="1"/>
</dbReference>
<sequence>MAAHGSLQLVSDPAHYADPFPAYAAWRAAGPVHRATAPDGTDVWVVTRYADVRAALADPRLSLDKANSTGGYRGLRLPPALDANLLNLDDPDHGRLRRLVAGAFSVRRVEALRPGIRATAGELVDAFAGPVDLMAAYAVPLPLTVIGMLLGVPVGELADFRSWTNALIAPDPARPDLARAAVASLTAYLGMLIDRKRASPDDDLVSAMIAARDADGDRLTEDELTSLAFVTIWAGYETTVHLLGNAVLTLLRHPDQLAAVRADPARLPAVVDEVVRHRGPLSYAIRRFPTTDVTIGGVRVPAGDTVLLCLAAAHRDPDRYGAPDLFDPARDDGGHVGFGHGPHYCLGAALARAEVEIALEVLVRRLPALTLAGEPTWLPSFRAHGLRTLPVTVDLA</sequence>